<name>A0A1H9W3P0_9PSEU</name>
<evidence type="ECO:0008006" key="3">
    <source>
        <dbReference type="Google" id="ProtNLM"/>
    </source>
</evidence>
<dbReference type="InterPro" id="IPR010982">
    <property type="entry name" value="Lambda_DNA-bd_dom_sf"/>
</dbReference>
<dbReference type="STRING" id="155974.SAMN04487818_109330"/>
<evidence type="ECO:0000313" key="1">
    <source>
        <dbReference type="EMBL" id="SES28399.1"/>
    </source>
</evidence>
<evidence type="ECO:0000313" key="2">
    <source>
        <dbReference type="Proteomes" id="UP000199051"/>
    </source>
</evidence>
<gene>
    <name evidence="1" type="ORF">SAMN04487818_109330</name>
</gene>
<dbReference type="SUPFAM" id="SSF47413">
    <property type="entry name" value="lambda repressor-like DNA-binding domains"/>
    <property type="match status" value="1"/>
</dbReference>
<sequence>MERGEPAGWAGVAKVITDRLVVLGWRQRQLAERANVSQAIVRELQYDTNRRRRSARTLEALSVALGLHPSHLLDVALGVVPKPAQLPDDHSQEFFVAWVEDQARLMSLVEDLHRKVDELRRSR</sequence>
<keyword evidence="2" id="KW-1185">Reference proteome</keyword>
<dbReference type="Gene3D" id="1.10.260.40">
    <property type="entry name" value="lambda repressor-like DNA-binding domains"/>
    <property type="match status" value="1"/>
</dbReference>
<dbReference type="EMBL" id="FOGI01000009">
    <property type="protein sequence ID" value="SES28399.1"/>
    <property type="molecule type" value="Genomic_DNA"/>
</dbReference>
<dbReference type="Proteomes" id="UP000199051">
    <property type="component" value="Unassembled WGS sequence"/>
</dbReference>
<proteinExistence type="predicted"/>
<dbReference type="AlphaFoldDB" id="A0A1H9W3P0"/>
<protein>
    <recommendedName>
        <fullName evidence="3">Helix-turn-helix</fullName>
    </recommendedName>
</protein>
<dbReference type="GO" id="GO:0003677">
    <property type="term" value="F:DNA binding"/>
    <property type="evidence" value="ECO:0007669"/>
    <property type="project" value="InterPro"/>
</dbReference>
<accession>A0A1H9W3P0</accession>
<reference evidence="2" key="1">
    <citation type="submission" date="2016-10" db="EMBL/GenBank/DDBJ databases">
        <authorList>
            <person name="Varghese N."/>
            <person name="Submissions S."/>
        </authorList>
    </citation>
    <scope>NUCLEOTIDE SEQUENCE [LARGE SCALE GENOMIC DNA]</scope>
    <source>
        <strain evidence="2">DSM 44260</strain>
    </source>
</reference>
<organism evidence="1 2">
    <name type="scientific">Actinokineospora terrae</name>
    <dbReference type="NCBI Taxonomy" id="155974"/>
    <lineage>
        <taxon>Bacteria</taxon>
        <taxon>Bacillati</taxon>
        <taxon>Actinomycetota</taxon>
        <taxon>Actinomycetes</taxon>
        <taxon>Pseudonocardiales</taxon>
        <taxon>Pseudonocardiaceae</taxon>
        <taxon>Actinokineospora</taxon>
    </lineage>
</organism>
<dbReference type="CDD" id="cd00093">
    <property type="entry name" value="HTH_XRE"/>
    <property type="match status" value="1"/>
</dbReference>
<dbReference type="InterPro" id="IPR001387">
    <property type="entry name" value="Cro/C1-type_HTH"/>
</dbReference>